<evidence type="ECO:0000256" key="7">
    <source>
        <dbReference type="SAM" id="SignalP"/>
    </source>
</evidence>
<evidence type="ECO:0000256" key="4">
    <source>
        <dbReference type="ARBA" id="ARBA00022801"/>
    </source>
</evidence>
<keyword evidence="7" id="KW-0732">Signal</keyword>
<keyword evidence="2" id="KW-0645">Protease</keyword>
<dbReference type="AlphaFoldDB" id="A0A7W9EQ28"/>
<organism evidence="10 11">
    <name type="scientific">Sphingopyxis panaciterrulae</name>
    <dbReference type="NCBI Taxonomy" id="462372"/>
    <lineage>
        <taxon>Bacteria</taxon>
        <taxon>Pseudomonadati</taxon>
        <taxon>Pseudomonadota</taxon>
        <taxon>Alphaproteobacteria</taxon>
        <taxon>Sphingomonadales</taxon>
        <taxon>Sphingomonadaceae</taxon>
        <taxon>Sphingopyxis</taxon>
    </lineage>
</organism>
<evidence type="ECO:0000256" key="1">
    <source>
        <dbReference type="ARBA" id="ARBA00001947"/>
    </source>
</evidence>
<gene>
    <name evidence="10" type="ORF">FHR21_001423</name>
</gene>
<evidence type="ECO:0000256" key="6">
    <source>
        <dbReference type="ARBA" id="ARBA00023049"/>
    </source>
</evidence>
<name>A0A7W9EQ28_9SPHN</name>
<sequence length="695" mass="75381">MKKAALIVLLSAATALAGPIACSSGKDKSSATYTLGTELGINKAAMDTGVKPGNDFYAYANGNWQKTTEIPADRASTGAFYTAFLETEKRNRELIDSIVKGPVDKGSDQARIANFYKAYIDTKAIDAAGMKPVQADLARFDAIADKTALSKVLGEQVRADVDPLNATDYRTENLFGIFVTQGLATPGEVLPYMLQGGLGLPEREYYLSSDPKMAGIRDDYKAYIAKLLTAAGIADADAKAARVYDLEMKIAKAHATREESEDFTKSATVWARDDFAKKAPGIDWPAFFAAAQLDGASKVAAYHPGAITGLSALVASQPLDTWKDWLTFHQINSHADVLPSAIDNAHFAFYGTRLAGTPQQRSRDKRALAALDTYLGDAVGRAYAEKYFPASAKAEVSDMVDGIKAAFAKRVNTIDWMAPETKKEALKKVETIVVGVGYPETWRDYGSYSVAANSAYANEIAGQKAEYAHQLAKIGKPMDRAEWWMTPQTVNAVNLPVQNALNFPAAILQPPFFNPQADPAYNYGAIGAVIGHEISHSFDNNGAAFDSTGALRNWWTAADLKKFEEAGTALADQFDQYKPFPDLAVNGKLTLGENIADVAGLQAAYDAYRASLGGKEAPVIDGFTGDQRFFIAYAQTWATKTRDAALRQQVATDGHAPGMYRALTVRNLDAWYKAFDVKEGDALYLPPEKRVRVWG</sequence>
<feature type="domain" description="Peptidase M13 N-terminal" evidence="9">
    <location>
        <begin position="52"/>
        <end position="439"/>
    </location>
</feature>
<keyword evidence="6" id="KW-0482">Metalloprotease</keyword>
<dbReference type="Gene3D" id="1.10.1380.10">
    <property type="entry name" value="Neutral endopeptidase , domain2"/>
    <property type="match status" value="1"/>
</dbReference>
<comment type="cofactor">
    <cofactor evidence="1">
        <name>Zn(2+)</name>
        <dbReference type="ChEBI" id="CHEBI:29105"/>
    </cofactor>
</comment>
<accession>A0A7W9EQ28</accession>
<dbReference type="GO" id="GO:0016485">
    <property type="term" value="P:protein processing"/>
    <property type="evidence" value="ECO:0007669"/>
    <property type="project" value="TreeGrafter"/>
</dbReference>
<evidence type="ECO:0000256" key="5">
    <source>
        <dbReference type="ARBA" id="ARBA00022833"/>
    </source>
</evidence>
<dbReference type="InterPro" id="IPR042089">
    <property type="entry name" value="Peptidase_M13_dom_2"/>
</dbReference>
<keyword evidence="5" id="KW-0862">Zinc</keyword>
<protein>
    <submittedName>
        <fullName evidence="10">Putative metalloendopeptidase</fullName>
    </submittedName>
</protein>
<dbReference type="GO" id="GO:0004222">
    <property type="term" value="F:metalloendopeptidase activity"/>
    <property type="evidence" value="ECO:0007669"/>
    <property type="project" value="InterPro"/>
</dbReference>
<feature type="domain" description="Peptidase M13 C-terminal" evidence="8">
    <location>
        <begin position="491"/>
        <end position="691"/>
    </location>
</feature>
<dbReference type="InterPro" id="IPR018497">
    <property type="entry name" value="Peptidase_M13_C"/>
</dbReference>
<evidence type="ECO:0000259" key="9">
    <source>
        <dbReference type="Pfam" id="PF05649"/>
    </source>
</evidence>
<keyword evidence="4" id="KW-0378">Hydrolase</keyword>
<dbReference type="PRINTS" id="PR00786">
    <property type="entry name" value="NEPRILYSIN"/>
</dbReference>
<dbReference type="PANTHER" id="PTHR11733">
    <property type="entry name" value="ZINC METALLOPROTEASE FAMILY M13 NEPRILYSIN-RELATED"/>
    <property type="match status" value="1"/>
</dbReference>
<dbReference type="Gene3D" id="3.40.390.10">
    <property type="entry name" value="Collagenase (Catalytic Domain)"/>
    <property type="match status" value="1"/>
</dbReference>
<dbReference type="GO" id="GO:0005886">
    <property type="term" value="C:plasma membrane"/>
    <property type="evidence" value="ECO:0007669"/>
    <property type="project" value="TreeGrafter"/>
</dbReference>
<feature type="chain" id="PRO_5031300536" evidence="7">
    <location>
        <begin position="18"/>
        <end position="695"/>
    </location>
</feature>
<dbReference type="InterPro" id="IPR000718">
    <property type="entry name" value="Peptidase_M13"/>
</dbReference>
<evidence type="ECO:0000256" key="3">
    <source>
        <dbReference type="ARBA" id="ARBA00022723"/>
    </source>
</evidence>
<evidence type="ECO:0000313" key="10">
    <source>
        <dbReference type="EMBL" id="MBB5706079.1"/>
    </source>
</evidence>
<keyword evidence="3" id="KW-0479">Metal-binding</keyword>
<dbReference type="Proteomes" id="UP000537161">
    <property type="component" value="Unassembled WGS sequence"/>
</dbReference>
<evidence type="ECO:0000259" key="8">
    <source>
        <dbReference type="Pfam" id="PF01431"/>
    </source>
</evidence>
<keyword evidence="11" id="KW-1185">Reference proteome</keyword>
<dbReference type="RefSeq" id="WP_184096687.1">
    <property type="nucleotide sequence ID" value="NZ_JACIJH010000003.1"/>
</dbReference>
<dbReference type="CDD" id="cd08662">
    <property type="entry name" value="M13"/>
    <property type="match status" value="1"/>
</dbReference>
<dbReference type="PANTHER" id="PTHR11733:SF211">
    <property type="entry name" value="OLIGOPEPTIDASE LIPOPROTEIN M13 FAMILY"/>
    <property type="match status" value="1"/>
</dbReference>
<dbReference type="PROSITE" id="PS51885">
    <property type="entry name" value="NEPRILYSIN"/>
    <property type="match status" value="1"/>
</dbReference>
<dbReference type="InterPro" id="IPR024079">
    <property type="entry name" value="MetalloPept_cat_dom_sf"/>
</dbReference>
<dbReference type="InterPro" id="IPR008753">
    <property type="entry name" value="Peptidase_M13_N"/>
</dbReference>
<reference evidence="10 11" key="1">
    <citation type="submission" date="2020-08" db="EMBL/GenBank/DDBJ databases">
        <title>Genomic Encyclopedia of Type Strains, Phase IV (KMG-IV): sequencing the most valuable type-strain genomes for metagenomic binning, comparative biology and taxonomic classification.</title>
        <authorList>
            <person name="Goeker M."/>
        </authorList>
    </citation>
    <scope>NUCLEOTIDE SEQUENCE [LARGE SCALE GENOMIC DNA]</scope>
    <source>
        <strain evidence="10 11">DSM 27163</strain>
    </source>
</reference>
<dbReference type="Pfam" id="PF01431">
    <property type="entry name" value="Peptidase_M13"/>
    <property type="match status" value="1"/>
</dbReference>
<dbReference type="SUPFAM" id="SSF55486">
    <property type="entry name" value="Metalloproteases ('zincins'), catalytic domain"/>
    <property type="match status" value="1"/>
</dbReference>
<comment type="caution">
    <text evidence="10">The sequence shown here is derived from an EMBL/GenBank/DDBJ whole genome shotgun (WGS) entry which is preliminary data.</text>
</comment>
<evidence type="ECO:0000313" key="11">
    <source>
        <dbReference type="Proteomes" id="UP000537161"/>
    </source>
</evidence>
<proteinExistence type="predicted"/>
<evidence type="ECO:0000256" key="2">
    <source>
        <dbReference type="ARBA" id="ARBA00022670"/>
    </source>
</evidence>
<feature type="signal peptide" evidence="7">
    <location>
        <begin position="1"/>
        <end position="17"/>
    </location>
</feature>
<dbReference type="Pfam" id="PF05649">
    <property type="entry name" value="Peptidase_M13_N"/>
    <property type="match status" value="1"/>
</dbReference>
<dbReference type="GO" id="GO:0046872">
    <property type="term" value="F:metal ion binding"/>
    <property type="evidence" value="ECO:0007669"/>
    <property type="project" value="UniProtKB-KW"/>
</dbReference>
<dbReference type="EMBL" id="JACIJH010000003">
    <property type="protein sequence ID" value="MBB5706079.1"/>
    <property type="molecule type" value="Genomic_DNA"/>
</dbReference>